<gene>
    <name evidence="6" type="ORF">Din_033121</name>
</gene>
<dbReference type="GO" id="GO:0080115">
    <property type="term" value="F:myosin XI tail binding"/>
    <property type="evidence" value="ECO:0007669"/>
    <property type="project" value="UniProtKB-ARBA"/>
</dbReference>
<evidence type="ECO:0000256" key="3">
    <source>
        <dbReference type="ARBA" id="ARBA00022989"/>
    </source>
</evidence>
<evidence type="ECO:0000256" key="2">
    <source>
        <dbReference type="ARBA" id="ARBA00022692"/>
    </source>
</evidence>
<protein>
    <recommendedName>
        <fullName evidence="5">GTD-binding domain-containing protein</fullName>
    </recommendedName>
</protein>
<dbReference type="AlphaFoldDB" id="A0A5B7B3X3"/>
<keyword evidence="4" id="KW-0472">Membrane</keyword>
<sequence>MAESSMSLGVSETEISALKEALCAQQQLLQKLYNEVDVEREASSTAASEALSMILRLQGEKATVKMEASQYKRMSEEKLCHAEEALAIFEDLIYQKEMEIASLDYQVQAYRHKLLSLGVTDPGIDETKFPENLLQRNENFVGDIQSISRRNSLPPIPFKYPYHKKGIIEKERSASPDLVPKVIKENTNRELNIQSLDMEKKPENYAVGDIISYWEQIRKLDEQVRDIVDFKGIKSANLRGRSRSSLLLSQGAVTTKLGKAKHPENLLENEATTDSACSSSVHDVFEVPQTHGNGKCRGQQTKEQDRLNLEGDERLGKPDSVSQEVVKDETDCVKKVQLSSHHGNYNLRRTSDGGSVDSHFTLVHPTIGVAESHAKFLQLDRTSEIIEVGRQVVRQESTNRGEEEINLLNEIKEQLNSIQFEIRSWTTKKSSPPDELPLVSLTEAMMVFWL</sequence>
<keyword evidence="2" id="KW-0812">Transmembrane</keyword>
<dbReference type="PROSITE" id="PS51775">
    <property type="entry name" value="GTD_BINDING"/>
    <property type="match status" value="1"/>
</dbReference>
<proteinExistence type="predicted"/>
<reference evidence="6" key="1">
    <citation type="submission" date="2019-08" db="EMBL/GenBank/DDBJ databases">
        <title>Reference gene set and small RNA set construction with multiple tissues from Davidia involucrata Baill.</title>
        <authorList>
            <person name="Yang H."/>
            <person name="Zhou C."/>
            <person name="Li G."/>
            <person name="Wang J."/>
            <person name="Gao P."/>
            <person name="Wang M."/>
            <person name="Wang R."/>
            <person name="Zhao Y."/>
        </authorList>
    </citation>
    <scope>NUCLEOTIDE SEQUENCE</scope>
    <source>
        <tissue evidence="6">Mixed with DoveR01_LX</tissue>
    </source>
</reference>
<organism evidence="6">
    <name type="scientific">Davidia involucrata</name>
    <name type="common">Dove tree</name>
    <dbReference type="NCBI Taxonomy" id="16924"/>
    <lineage>
        <taxon>Eukaryota</taxon>
        <taxon>Viridiplantae</taxon>
        <taxon>Streptophyta</taxon>
        <taxon>Embryophyta</taxon>
        <taxon>Tracheophyta</taxon>
        <taxon>Spermatophyta</taxon>
        <taxon>Magnoliopsida</taxon>
        <taxon>eudicotyledons</taxon>
        <taxon>Gunneridae</taxon>
        <taxon>Pentapetalae</taxon>
        <taxon>asterids</taxon>
        <taxon>Cornales</taxon>
        <taxon>Nyssaceae</taxon>
        <taxon>Davidia</taxon>
    </lineage>
</organism>
<accession>A0A5B7B3X3</accession>
<dbReference type="PANTHER" id="PTHR31422">
    <property type="entry name" value="BNAANNG28530D PROTEIN"/>
    <property type="match status" value="1"/>
</dbReference>
<feature type="domain" description="GTD-binding" evidence="5">
    <location>
        <begin position="13"/>
        <end position="111"/>
    </location>
</feature>
<dbReference type="EMBL" id="GHES01033121">
    <property type="protein sequence ID" value="MPA63680.1"/>
    <property type="molecule type" value="Transcribed_RNA"/>
</dbReference>
<dbReference type="GO" id="GO:0016020">
    <property type="term" value="C:membrane"/>
    <property type="evidence" value="ECO:0007669"/>
    <property type="project" value="UniProtKB-SubCell"/>
</dbReference>
<evidence type="ECO:0000259" key="5">
    <source>
        <dbReference type="PROSITE" id="PS51775"/>
    </source>
</evidence>
<dbReference type="InterPro" id="IPR007656">
    <property type="entry name" value="GTD-bd"/>
</dbReference>
<dbReference type="PANTHER" id="PTHR31422:SF1">
    <property type="entry name" value="GTD-BINDING DOMAIN-CONTAINING PROTEIN"/>
    <property type="match status" value="1"/>
</dbReference>
<name>A0A5B7B3X3_DAVIN</name>
<dbReference type="Pfam" id="PF04576">
    <property type="entry name" value="Zein-binding"/>
    <property type="match status" value="1"/>
</dbReference>
<evidence type="ECO:0000313" key="6">
    <source>
        <dbReference type="EMBL" id="MPA63680.1"/>
    </source>
</evidence>
<evidence type="ECO:0000256" key="1">
    <source>
        <dbReference type="ARBA" id="ARBA00004370"/>
    </source>
</evidence>
<comment type="subcellular location">
    <subcellularLocation>
        <location evidence="1">Membrane</location>
    </subcellularLocation>
</comment>
<keyword evidence="3" id="KW-1133">Transmembrane helix</keyword>
<evidence type="ECO:0000256" key="4">
    <source>
        <dbReference type="ARBA" id="ARBA00023136"/>
    </source>
</evidence>